<dbReference type="RefSeq" id="WP_070980876.1">
    <property type="nucleotide sequence ID" value="NZ_CP043420.1"/>
</dbReference>
<organism evidence="1 2">
    <name type="scientific">Kushneria phosphatilytica</name>
    <dbReference type="NCBI Taxonomy" id="657387"/>
    <lineage>
        <taxon>Bacteria</taxon>
        <taxon>Pseudomonadati</taxon>
        <taxon>Pseudomonadota</taxon>
        <taxon>Gammaproteobacteria</taxon>
        <taxon>Oceanospirillales</taxon>
        <taxon>Halomonadaceae</taxon>
        <taxon>Kushneria</taxon>
    </lineage>
</organism>
<dbReference type="PANTHER" id="PTHR38598:SF1">
    <property type="entry name" value="INNER MEMBRANE PROTEIN YJCH"/>
    <property type="match status" value="1"/>
</dbReference>
<reference evidence="1 2" key="1">
    <citation type="submission" date="2019-08" db="EMBL/GenBank/DDBJ databases">
        <title>Complete genome sequence of Kushneria sp. YCWA18, a halophilic phosphate-solubilizing bacterium isolated from Daqiao saltern in China.</title>
        <authorList>
            <person name="Du G.-X."/>
            <person name="Qu L.-Y."/>
        </authorList>
    </citation>
    <scope>NUCLEOTIDE SEQUENCE [LARGE SCALE GENOMIC DNA]</scope>
    <source>
        <strain evidence="1 2">YCWA18</strain>
    </source>
</reference>
<evidence type="ECO:0000313" key="2">
    <source>
        <dbReference type="Proteomes" id="UP000322553"/>
    </source>
</evidence>
<name>A0A1S1NRC8_9GAMM</name>
<dbReference type="SUPFAM" id="SSF82866">
    <property type="entry name" value="Multidrug efflux transporter AcrB transmembrane domain"/>
    <property type="match status" value="1"/>
</dbReference>
<dbReference type="PANTHER" id="PTHR38598">
    <property type="entry name" value="INNER MEMBRANE PROTEIN YJCH"/>
    <property type="match status" value="1"/>
</dbReference>
<dbReference type="OrthoDB" id="5297034at2"/>
<evidence type="ECO:0000313" key="1">
    <source>
        <dbReference type="EMBL" id="QEL09887.1"/>
    </source>
</evidence>
<dbReference type="STRING" id="657387.BH688_14250"/>
<accession>A0A1S1NRC8</accession>
<dbReference type="InterPro" id="IPR052959">
    <property type="entry name" value="Inner_membrane_assoc"/>
</dbReference>
<sequence length="107" mass="11884">MSSLDHDDAYRRIASNPNFQALVHRRGRFALTLTAIMMALYFAFILLIAFAPQLLGVPIASGAMTTWGIIIGIGLILAAIILTGIYVRRANGEFDRLVHQILEETRQ</sequence>
<proteinExistence type="predicted"/>
<dbReference type="KEGG" id="kuy:FY550_01215"/>
<dbReference type="GO" id="GO:0005886">
    <property type="term" value="C:plasma membrane"/>
    <property type="evidence" value="ECO:0007669"/>
    <property type="project" value="TreeGrafter"/>
</dbReference>
<keyword evidence="2" id="KW-1185">Reference proteome</keyword>
<dbReference type="Proteomes" id="UP000322553">
    <property type="component" value="Chromosome"/>
</dbReference>
<protein>
    <submittedName>
        <fullName evidence="1">DUF485 domain-containing protein</fullName>
    </submittedName>
</protein>
<dbReference type="Pfam" id="PF04341">
    <property type="entry name" value="DUF485"/>
    <property type="match status" value="1"/>
</dbReference>
<dbReference type="AlphaFoldDB" id="A0A1S1NRC8"/>
<dbReference type="EMBL" id="CP043420">
    <property type="protein sequence ID" value="QEL09887.1"/>
    <property type="molecule type" value="Genomic_DNA"/>
</dbReference>
<dbReference type="InterPro" id="IPR007436">
    <property type="entry name" value="DUF485"/>
</dbReference>
<gene>
    <name evidence="1" type="ORF">FY550_01215</name>
</gene>